<dbReference type="InterPro" id="IPR037294">
    <property type="entry name" value="ABC_BtuC-like"/>
</dbReference>
<evidence type="ECO:0000256" key="5">
    <source>
        <dbReference type="ARBA" id="ARBA00022692"/>
    </source>
</evidence>
<feature type="transmembrane region" description="Helical" evidence="9">
    <location>
        <begin position="339"/>
        <end position="358"/>
    </location>
</feature>
<keyword evidence="5 9" id="KW-0812">Transmembrane</keyword>
<feature type="transmembrane region" description="Helical" evidence="9">
    <location>
        <begin position="125"/>
        <end position="142"/>
    </location>
</feature>
<keyword evidence="4" id="KW-1003">Cell membrane</keyword>
<evidence type="ECO:0000256" key="1">
    <source>
        <dbReference type="ARBA" id="ARBA00004651"/>
    </source>
</evidence>
<proteinExistence type="inferred from homology"/>
<sequence length="364" mass="38178">MTAPSSSTGDPAASRTASSTAPARSGPATERSSRLPATLLPALCVLIVFSAFFVGQFPLGLDDFLTSARHWFLEGGQAAPNAVDKVLWQIRLPRILAGVFVGASLSVAGAAYQGMFRNPLVSPDILGITAGAGLGAMLAIYLGQPVIVIQLAAFCSGLLTVGLVCLVSQAARFHSPTLALVLSGIAIGALCGAGISLAKILADPYRDLPSMTFWMLGALNSVTLDDLLPTLPVMLAGMLPLALLRWRMNLLSLDDEEAQALGVNVRRTRLLFILSATLMTSASVAITGIIGWVGLVIPHIARLWVGPDFRRLLPASLCLGAGFLVLTDTVARTLFPIEVPLGIITACIGAPFFLGLLIRTGDRR</sequence>
<dbReference type="InterPro" id="IPR000522">
    <property type="entry name" value="ABC_transptr_permease_BtuC"/>
</dbReference>
<feature type="transmembrane region" description="Helical" evidence="9">
    <location>
        <begin position="95"/>
        <end position="113"/>
    </location>
</feature>
<evidence type="ECO:0000256" key="6">
    <source>
        <dbReference type="ARBA" id="ARBA00022989"/>
    </source>
</evidence>
<comment type="similarity">
    <text evidence="2">Belongs to the binding-protein-dependent transport system permease family. FecCD subfamily.</text>
</comment>
<gene>
    <name evidence="10" type="ORF">DD235_13510</name>
</gene>
<dbReference type="GO" id="GO:0022857">
    <property type="term" value="F:transmembrane transporter activity"/>
    <property type="evidence" value="ECO:0007669"/>
    <property type="project" value="InterPro"/>
</dbReference>
<dbReference type="CDD" id="cd06550">
    <property type="entry name" value="TM_ABC_iron-siderophores_like"/>
    <property type="match status" value="1"/>
</dbReference>
<feature type="transmembrane region" description="Helical" evidence="9">
    <location>
        <begin position="39"/>
        <end position="59"/>
    </location>
</feature>
<evidence type="ECO:0000313" key="11">
    <source>
        <dbReference type="Proteomes" id="UP000245212"/>
    </source>
</evidence>
<accession>A0A2V1JZX7</accession>
<protein>
    <submittedName>
        <fullName evidence="10">Iron ABC transporter permease</fullName>
    </submittedName>
</protein>
<dbReference type="EMBL" id="QETA01000006">
    <property type="protein sequence ID" value="PWF21815.1"/>
    <property type="molecule type" value="Genomic_DNA"/>
</dbReference>
<evidence type="ECO:0000256" key="7">
    <source>
        <dbReference type="ARBA" id="ARBA00023136"/>
    </source>
</evidence>
<dbReference type="AlphaFoldDB" id="A0A2V1JZX7"/>
<evidence type="ECO:0000256" key="3">
    <source>
        <dbReference type="ARBA" id="ARBA00022448"/>
    </source>
</evidence>
<dbReference type="GO" id="GO:0005886">
    <property type="term" value="C:plasma membrane"/>
    <property type="evidence" value="ECO:0007669"/>
    <property type="project" value="UniProtKB-SubCell"/>
</dbReference>
<dbReference type="Pfam" id="PF01032">
    <property type="entry name" value="FecCD"/>
    <property type="match status" value="1"/>
</dbReference>
<dbReference type="PANTHER" id="PTHR30472">
    <property type="entry name" value="FERRIC ENTEROBACTIN TRANSPORT SYSTEM PERMEASE PROTEIN"/>
    <property type="match status" value="1"/>
</dbReference>
<keyword evidence="3" id="KW-0813">Transport</keyword>
<keyword evidence="7 9" id="KW-0472">Membrane</keyword>
<reference evidence="11" key="1">
    <citation type="submission" date="2018-05" db="EMBL/GenBank/DDBJ databases">
        <authorList>
            <person name="Li Y."/>
        </authorList>
    </citation>
    <scope>NUCLEOTIDE SEQUENCE [LARGE SCALE GENOMIC DNA]</scope>
    <source>
        <strain evidence="11">3d-2-2</strain>
    </source>
</reference>
<evidence type="ECO:0000256" key="2">
    <source>
        <dbReference type="ARBA" id="ARBA00007935"/>
    </source>
</evidence>
<evidence type="ECO:0000313" key="10">
    <source>
        <dbReference type="EMBL" id="PWF21815.1"/>
    </source>
</evidence>
<dbReference type="Gene3D" id="1.10.3470.10">
    <property type="entry name" value="ABC transporter involved in vitamin B12 uptake, BtuC"/>
    <property type="match status" value="1"/>
</dbReference>
<feature type="compositionally biased region" description="Low complexity" evidence="8">
    <location>
        <begin position="11"/>
        <end position="29"/>
    </location>
</feature>
<comment type="subcellular location">
    <subcellularLocation>
        <location evidence="1">Cell membrane</location>
        <topology evidence="1">Multi-pass membrane protein</topology>
    </subcellularLocation>
</comment>
<evidence type="ECO:0000256" key="9">
    <source>
        <dbReference type="SAM" id="Phobius"/>
    </source>
</evidence>
<feature type="region of interest" description="Disordered" evidence="8">
    <location>
        <begin position="1"/>
        <end position="31"/>
    </location>
</feature>
<feature type="transmembrane region" description="Helical" evidence="9">
    <location>
        <begin position="222"/>
        <end position="244"/>
    </location>
</feature>
<dbReference type="PANTHER" id="PTHR30472:SF70">
    <property type="entry name" value="MOLYBDATE IMPORT SYSTEM PERMEASE PROTEIN MOLB"/>
    <property type="match status" value="1"/>
</dbReference>
<organism evidence="10 11">
    <name type="scientific">Corticimicrobacter populi</name>
    <dbReference type="NCBI Taxonomy" id="2175229"/>
    <lineage>
        <taxon>Bacteria</taxon>
        <taxon>Pseudomonadati</taxon>
        <taxon>Pseudomonadota</taxon>
        <taxon>Betaproteobacteria</taxon>
        <taxon>Burkholderiales</taxon>
        <taxon>Alcaligenaceae</taxon>
        <taxon>Corticimicrobacter</taxon>
    </lineage>
</organism>
<feature type="transmembrane region" description="Helical" evidence="9">
    <location>
        <begin position="270"/>
        <end position="297"/>
    </location>
</feature>
<dbReference type="FunFam" id="1.10.3470.10:FF:000001">
    <property type="entry name" value="Vitamin B12 ABC transporter permease BtuC"/>
    <property type="match status" value="1"/>
</dbReference>
<name>A0A2V1JZX7_9BURK</name>
<dbReference type="GO" id="GO:0033214">
    <property type="term" value="P:siderophore-iron import into cell"/>
    <property type="evidence" value="ECO:0007669"/>
    <property type="project" value="TreeGrafter"/>
</dbReference>
<evidence type="ECO:0000256" key="8">
    <source>
        <dbReference type="SAM" id="MobiDB-lite"/>
    </source>
</evidence>
<dbReference type="Proteomes" id="UP000245212">
    <property type="component" value="Unassembled WGS sequence"/>
</dbReference>
<evidence type="ECO:0000256" key="4">
    <source>
        <dbReference type="ARBA" id="ARBA00022475"/>
    </source>
</evidence>
<feature type="transmembrane region" description="Helical" evidence="9">
    <location>
        <begin position="179"/>
        <end position="202"/>
    </location>
</feature>
<dbReference type="SUPFAM" id="SSF81345">
    <property type="entry name" value="ABC transporter involved in vitamin B12 uptake, BtuC"/>
    <property type="match status" value="1"/>
</dbReference>
<dbReference type="RefSeq" id="WP_109062631.1">
    <property type="nucleotide sequence ID" value="NZ_QETA01000006.1"/>
</dbReference>
<comment type="caution">
    <text evidence="10">The sequence shown here is derived from an EMBL/GenBank/DDBJ whole genome shotgun (WGS) entry which is preliminary data.</text>
</comment>
<keyword evidence="11" id="KW-1185">Reference proteome</keyword>
<keyword evidence="6 9" id="KW-1133">Transmembrane helix</keyword>
<feature type="transmembrane region" description="Helical" evidence="9">
    <location>
        <begin position="148"/>
        <end position="167"/>
    </location>
</feature>